<dbReference type="InterPro" id="IPR016763">
    <property type="entry name" value="VAP"/>
</dbReference>
<organism evidence="5 6">
    <name type="scientific">Kalanchoe fedtschenkoi</name>
    <name type="common">Lavender scallops</name>
    <name type="synonym">South American air plant</name>
    <dbReference type="NCBI Taxonomy" id="63787"/>
    <lineage>
        <taxon>Eukaryota</taxon>
        <taxon>Viridiplantae</taxon>
        <taxon>Streptophyta</taxon>
        <taxon>Embryophyta</taxon>
        <taxon>Tracheophyta</taxon>
        <taxon>Spermatophyta</taxon>
        <taxon>Magnoliopsida</taxon>
        <taxon>eudicotyledons</taxon>
        <taxon>Gunneridae</taxon>
        <taxon>Pentapetalae</taxon>
        <taxon>Saxifragales</taxon>
        <taxon>Crassulaceae</taxon>
        <taxon>Kalanchoe</taxon>
    </lineage>
</organism>
<dbReference type="GO" id="GO:0005886">
    <property type="term" value="C:plasma membrane"/>
    <property type="evidence" value="ECO:0007669"/>
    <property type="project" value="TreeGrafter"/>
</dbReference>
<feature type="transmembrane region" description="Helical" evidence="3">
    <location>
        <begin position="195"/>
        <end position="216"/>
    </location>
</feature>
<dbReference type="Gramene" id="Kaladp0096s0013.1.v1.1">
    <property type="protein sequence ID" value="Kaladp0096s0013.1.v1.1"/>
    <property type="gene ID" value="Kaladp0096s0013.v1.1"/>
</dbReference>
<evidence type="ECO:0000256" key="3">
    <source>
        <dbReference type="SAM" id="Phobius"/>
    </source>
</evidence>
<dbReference type="Gene3D" id="2.60.40.10">
    <property type="entry name" value="Immunoglobulins"/>
    <property type="match status" value="1"/>
</dbReference>
<dbReference type="SUPFAM" id="SSF49354">
    <property type="entry name" value="PapD-like"/>
    <property type="match status" value="1"/>
</dbReference>
<evidence type="ECO:0000313" key="5">
    <source>
        <dbReference type="EnsemblPlants" id="Kaladp0096s0013.1.v1.1"/>
    </source>
</evidence>
<dbReference type="EnsemblPlants" id="Kaladp0096s0013.1.v1.1">
    <property type="protein sequence ID" value="Kaladp0096s0013.1.v1.1"/>
    <property type="gene ID" value="Kaladp0096s0013.v1.1"/>
</dbReference>
<dbReference type="InterPro" id="IPR000535">
    <property type="entry name" value="MSP_dom"/>
</dbReference>
<keyword evidence="3" id="KW-0812">Transmembrane</keyword>
<dbReference type="PIRSF" id="PIRSF019693">
    <property type="entry name" value="VAMP-associated"/>
    <property type="match status" value="1"/>
</dbReference>
<feature type="domain" description="MSP" evidence="4">
    <location>
        <begin position="10"/>
        <end position="130"/>
    </location>
</feature>
<dbReference type="PANTHER" id="PTHR10809">
    <property type="entry name" value="VESICLE-ASSOCIATED MEMBRANE PROTEIN-ASSOCIATED PROTEIN"/>
    <property type="match status" value="1"/>
</dbReference>
<keyword evidence="3" id="KW-0472">Membrane</keyword>
<keyword evidence="3" id="KW-1133">Transmembrane helix</keyword>
<dbReference type="GO" id="GO:0005789">
    <property type="term" value="C:endoplasmic reticulum membrane"/>
    <property type="evidence" value="ECO:0007669"/>
    <property type="project" value="InterPro"/>
</dbReference>
<dbReference type="InterPro" id="IPR013783">
    <property type="entry name" value="Ig-like_fold"/>
</dbReference>
<sequence length="227" mass="25120">MAGGGGGGQLVSVHPEDLRFHVELDRQSYCDLKITNHSENYVAFKVKTTTPKKYFVRPNTGIIRPNDSCVIRVTLQAQKEFPPDMQCKDKFLLQSTVVPPNTELEDLSLDTFNKDGGKVLEECKLKVVYIPADAANANSADEGSGTSNLKQNPEGESAVQHLVNERDAAVRQTHHLQQELELLRKRRNRRNESGFSLKFALLVGLIGLIIGFLLNITSSSSSGKDEI</sequence>
<dbReference type="InterPro" id="IPR008962">
    <property type="entry name" value="PapD-like_sf"/>
</dbReference>
<evidence type="ECO:0000259" key="4">
    <source>
        <dbReference type="PROSITE" id="PS50202"/>
    </source>
</evidence>
<dbReference type="GO" id="GO:0061817">
    <property type="term" value="P:endoplasmic reticulum-plasma membrane tethering"/>
    <property type="evidence" value="ECO:0007669"/>
    <property type="project" value="TreeGrafter"/>
</dbReference>
<dbReference type="Proteomes" id="UP000594263">
    <property type="component" value="Unplaced"/>
</dbReference>
<comment type="similarity">
    <text evidence="1">Belongs to the VAMP-associated protein (VAP) (TC 9.B.17) family.</text>
</comment>
<reference evidence="5" key="1">
    <citation type="submission" date="2021-01" db="UniProtKB">
        <authorList>
            <consortium name="EnsemblPlants"/>
        </authorList>
    </citation>
    <scope>IDENTIFICATION</scope>
</reference>
<protein>
    <recommendedName>
        <fullName evidence="4">MSP domain-containing protein</fullName>
    </recommendedName>
</protein>
<dbReference type="PROSITE" id="PS50202">
    <property type="entry name" value="MSP"/>
    <property type="match status" value="1"/>
</dbReference>
<dbReference type="Pfam" id="PF00635">
    <property type="entry name" value="Motile_Sperm"/>
    <property type="match status" value="1"/>
</dbReference>
<keyword evidence="6" id="KW-1185">Reference proteome</keyword>
<dbReference type="AlphaFoldDB" id="A0A7N0V365"/>
<proteinExistence type="inferred from homology"/>
<evidence type="ECO:0000256" key="1">
    <source>
        <dbReference type="ARBA" id="ARBA00008932"/>
    </source>
</evidence>
<accession>A0A7N0V365</accession>
<dbReference type="GO" id="GO:0090158">
    <property type="term" value="P:endoplasmic reticulum membrane organization"/>
    <property type="evidence" value="ECO:0007669"/>
    <property type="project" value="TreeGrafter"/>
</dbReference>
<feature type="compositionally biased region" description="Polar residues" evidence="2">
    <location>
        <begin position="138"/>
        <end position="151"/>
    </location>
</feature>
<evidence type="ECO:0000313" key="6">
    <source>
        <dbReference type="Proteomes" id="UP000594263"/>
    </source>
</evidence>
<evidence type="ECO:0000256" key="2">
    <source>
        <dbReference type="SAM" id="MobiDB-lite"/>
    </source>
</evidence>
<name>A0A7N0V365_KALFE</name>
<feature type="region of interest" description="Disordered" evidence="2">
    <location>
        <begin position="138"/>
        <end position="157"/>
    </location>
</feature>
<dbReference type="PANTHER" id="PTHR10809:SF42">
    <property type="entry name" value="VESICLE-ASSOCIATED PROTEIN 2-1"/>
    <property type="match status" value="1"/>
</dbReference>
<dbReference type="OMA" id="IANNTEH"/>
<dbReference type="FunFam" id="2.60.40.10:FF:000813">
    <property type="entry name" value="Vesicle-associated protein 1-1"/>
    <property type="match status" value="1"/>
</dbReference>